<protein>
    <recommendedName>
        <fullName evidence="2">histidine kinase</fullName>
        <ecNumber evidence="2">2.7.13.3</ecNumber>
    </recommendedName>
</protein>
<dbReference type="InterPro" id="IPR050956">
    <property type="entry name" value="2C_system_His_kinase"/>
</dbReference>
<reference evidence="8" key="1">
    <citation type="submission" date="2022-05" db="EMBL/GenBank/DDBJ databases">
        <title>The Musa troglodytarum L. genome provides insights into the mechanism of non-climacteric behaviour and enrichment of carotenoids.</title>
        <authorList>
            <person name="Wang J."/>
        </authorList>
    </citation>
    <scope>NUCLEOTIDE SEQUENCE</scope>
    <source>
        <tissue evidence="8">Leaf</tissue>
    </source>
</reference>
<dbReference type="Gene3D" id="3.30.565.10">
    <property type="entry name" value="Histidine kinase-like ATPase, C-terminal domain"/>
    <property type="match status" value="1"/>
</dbReference>
<comment type="catalytic activity">
    <reaction evidence="1">
        <text>ATP + protein L-histidine = ADP + protein N-phospho-L-histidine.</text>
        <dbReference type="EC" id="2.7.13.3"/>
    </reaction>
</comment>
<name>A0A9E7JBR5_9LILI</name>
<dbReference type="FunFam" id="1.10.287.130:FF:000015">
    <property type="entry name" value="Histidine kinase 4"/>
    <property type="match status" value="1"/>
</dbReference>
<accession>A0A9E7JBR5</accession>
<dbReference type="Gene3D" id="1.10.287.130">
    <property type="match status" value="1"/>
</dbReference>
<dbReference type="InterPro" id="IPR036097">
    <property type="entry name" value="HisK_dim/P_sf"/>
</dbReference>
<dbReference type="Pfam" id="PF24896">
    <property type="entry name" value="Receiver_CRE1"/>
    <property type="match status" value="1"/>
</dbReference>
<dbReference type="SUPFAM" id="SSF52172">
    <property type="entry name" value="CheY-like"/>
    <property type="match status" value="2"/>
</dbReference>
<sequence length="462" mass="51200">MRELKVQAESADVAKSEFLATVSHEIRTPMNSVLGMLQMLIDTDLDATQQDLAMTAQSSGKALIALINEVLDQAKIESGRLELEAVPFDLRDLLDNVLSFFSDKSQAKGIEMAVYVSERVPEVLIGDPGRLRQIITNLVGNSVKEGCRNSGDTKRHHCDPALSDFQGMRGLVADGRSIHARIIKYHLRRMGIHVDVVSNQDSALCIILDACNTSGRERFDLVLVDKDAWGEGEAISFPCLLLDCRQNGAAMPLGSLPNMFLVAIFQSPTEVHELKSAGYVDSLLKPLRPGMIAACLWKALGMEHKRQQFKGKSMPLQSLLSVKNILVVDDNAINCKVAAAVLEKFGATVTSADRGRRLLKCYNLHTILMLALWIFEATRQIRLMENIVNELIRSRDASLELYGNVVHWHIPILAVTADVIQATHEECLRCGMDDYVSKPFEAQQLYSSVAQFFESDMVDGMS</sequence>
<dbReference type="EMBL" id="CP097502">
    <property type="protein sequence ID" value="URD75315.1"/>
    <property type="molecule type" value="Genomic_DNA"/>
</dbReference>
<evidence type="ECO:0000313" key="9">
    <source>
        <dbReference type="Proteomes" id="UP001055439"/>
    </source>
</evidence>
<dbReference type="PROSITE" id="PS50110">
    <property type="entry name" value="RESPONSE_REGULATORY"/>
    <property type="match status" value="2"/>
</dbReference>
<dbReference type="SUPFAM" id="SSF55874">
    <property type="entry name" value="ATPase domain of HSP90 chaperone/DNA topoisomerase II/histidine kinase"/>
    <property type="match status" value="1"/>
</dbReference>
<dbReference type="SUPFAM" id="SSF47384">
    <property type="entry name" value="Homodimeric domain of signal transducing histidine kinase"/>
    <property type="match status" value="1"/>
</dbReference>
<evidence type="ECO:0000256" key="3">
    <source>
        <dbReference type="ARBA" id="ARBA00022553"/>
    </source>
</evidence>
<dbReference type="SMART" id="SM00448">
    <property type="entry name" value="REC"/>
    <property type="match status" value="1"/>
</dbReference>
<dbReference type="InterPro" id="IPR036890">
    <property type="entry name" value="HATPase_C_sf"/>
</dbReference>
<keyword evidence="3 5" id="KW-0597">Phosphoprotein</keyword>
<dbReference type="Proteomes" id="UP001055439">
    <property type="component" value="Chromosome 1"/>
</dbReference>
<dbReference type="CDD" id="cd17546">
    <property type="entry name" value="REC_hyHK_CKI1_RcsC-like"/>
    <property type="match status" value="1"/>
</dbReference>
<evidence type="ECO:0000256" key="4">
    <source>
        <dbReference type="ARBA" id="ARBA00023012"/>
    </source>
</evidence>
<dbReference type="InterPro" id="IPR011006">
    <property type="entry name" value="CheY-like_superfamily"/>
</dbReference>
<dbReference type="PROSITE" id="PS50109">
    <property type="entry name" value="HIS_KIN"/>
    <property type="match status" value="1"/>
</dbReference>
<gene>
    <name evidence="8" type="ORF">MUK42_25943</name>
</gene>
<feature type="domain" description="Response regulatory" evidence="7">
    <location>
        <begin position="324"/>
        <end position="453"/>
    </location>
</feature>
<dbReference type="SMART" id="SM00388">
    <property type="entry name" value="HisKA"/>
    <property type="match status" value="1"/>
</dbReference>
<dbReference type="PANTHER" id="PTHR43719">
    <property type="entry name" value="TWO-COMPONENT HISTIDINE KINASE"/>
    <property type="match status" value="1"/>
</dbReference>
<dbReference type="InterPro" id="IPR001789">
    <property type="entry name" value="Sig_transdc_resp-reg_receiver"/>
</dbReference>
<evidence type="ECO:0000256" key="2">
    <source>
        <dbReference type="ARBA" id="ARBA00012438"/>
    </source>
</evidence>
<feature type="modified residue" description="4-aspartylphosphate" evidence="5">
    <location>
        <position position="225"/>
    </location>
</feature>
<keyword evidence="9" id="KW-1185">Reference proteome</keyword>
<dbReference type="Gene3D" id="3.40.50.2300">
    <property type="match status" value="2"/>
</dbReference>
<evidence type="ECO:0000256" key="1">
    <source>
        <dbReference type="ARBA" id="ARBA00000085"/>
    </source>
</evidence>
<proteinExistence type="predicted"/>
<dbReference type="InterPro" id="IPR005467">
    <property type="entry name" value="His_kinase_dom"/>
</dbReference>
<dbReference type="Pfam" id="PF00512">
    <property type="entry name" value="HisKA"/>
    <property type="match status" value="1"/>
</dbReference>
<evidence type="ECO:0000259" key="7">
    <source>
        <dbReference type="PROSITE" id="PS50110"/>
    </source>
</evidence>
<dbReference type="GO" id="GO:0000155">
    <property type="term" value="F:phosphorelay sensor kinase activity"/>
    <property type="evidence" value="ECO:0007669"/>
    <property type="project" value="InterPro"/>
</dbReference>
<dbReference type="InterPro" id="IPR003661">
    <property type="entry name" value="HisK_dim/P_dom"/>
</dbReference>
<dbReference type="CDD" id="cd00082">
    <property type="entry name" value="HisKA"/>
    <property type="match status" value="1"/>
</dbReference>
<dbReference type="OrthoDB" id="779901at2759"/>
<dbReference type="InterPro" id="IPR056839">
    <property type="entry name" value="Receiver_AHK4/CRE1_1st"/>
</dbReference>
<dbReference type="GO" id="GO:0005634">
    <property type="term" value="C:nucleus"/>
    <property type="evidence" value="ECO:0007669"/>
    <property type="project" value="TreeGrafter"/>
</dbReference>
<evidence type="ECO:0000259" key="6">
    <source>
        <dbReference type="PROSITE" id="PS50109"/>
    </source>
</evidence>
<evidence type="ECO:0000256" key="5">
    <source>
        <dbReference type="PROSITE-ProRule" id="PRU00169"/>
    </source>
</evidence>
<dbReference type="PANTHER" id="PTHR43719:SF35">
    <property type="entry name" value="HISTIDINE KINASE 2"/>
    <property type="match status" value="1"/>
</dbReference>
<feature type="domain" description="Histidine kinase" evidence="6">
    <location>
        <begin position="21"/>
        <end position="144"/>
    </location>
</feature>
<evidence type="ECO:0000313" key="8">
    <source>
        <dbReference type="EMBL" id="URD75315.1"/>
    </source>
</evidence>
<dbReference type="AlphaFoldDB" id="A0A9E7JBR5"/>
<feature type="domain" description="Response regulatory" evidence="7">
    <location>
        <begin position="169"/>
        <end position="300"/>
    </location>
</feature>
<dbReference type="EC" id="2.7.13.3" evidence="2"/>
<organism evidence="8 9">
    <name type="scientific">Musa troglodytarum</name>
    <name type="common">fe'i banana</name>
    <dbReference type="NCBI Taxonomy" id="320322"/>
    <lineage>
        <taxon>Eukaryota</taxon>
        <taxon>Viridiplantae</taxon>
        <taxon>Streptophyta</taxon>
        <taxon>Embryophyta</taxon>
        <taxon>Tracheophyta</taxon>
        <taxon>Spermatophyta</taxon>
        <taxon>Magnoliopsida</taxon>
        <taxon>Liliopsida</taxon>
        <taxon>Zingiberales</taxon>
        <taxon>Musaceae</taxon>
        <taxon>Musa</taxon>
    </lineage>
</organism>
<keyword evidence="4" id="KW-0902">Two-component regulatory system</keyword>
<comment type="caution">
    <text evidence="5">Lacks conserved residue(s) required for the propagation of feature annotation.</text>
</comment>